<dbReference type="Proteomes" id="UP001062846">
    <property type="component" value="Chromosome 13"/>
</dbReference>
<comment type="caution">
    <text evidence="1">The sequence shown here is derived from an EMBL/GenBank/DDBJ whole genome shotgun (WGS) entry which is preliminary data.</text>
</comment>
<keyword evidence="2" id="KW-1185">Reference proteome</keyword>
<gene>
    <name evidence="1" type="ORF">RHMOL_Rhmol13G0267500</name>
</gene>
<evidence type="ECO:0000313" key="2">
    <source>
        <dbReference type="Proteomes" id="UP001062846"/>
    </source>
</evidence>
<sequence length="205" mass="19828">MGTTRATAILVAAAALLVAVAAAQAPVAAPGPETSTTAAGAPGPSIVAGGPAPSTTVAGGPGPSAGQDCMTYLYNLTDCLTYVAEGSNLTAPDKGCCPELAGLVESHPVCLCQLLETNTSASLGINFQKALKLPSVCAVQTPSVSLCSAFGYPVGVPTPSEAPSPPGGTSPSPEAGSPKSGASGIANVSQLLGFAIACLTTALVF</sequence>
<reference evidence="1" key="1">
    <citation type="submission" date="2022-02" db="EMBL/GenBank/DDBJ databases">
        <title>Plant Genome Project.</title>
        <authorList>
            <person name="Zhang R.-G."/>
        </authorList>
    </citation>
    <scope>NUCLEOTIDE SEQUENCE</scope>
    <source>
        <strain evidence="1">AT1</strain>
    </source>
</reference>
<accession>A0ACC0LB24</accession>
<proteinExistence type="predicted"/>
<name>A0ACC0LB24_RHOML</name>
<evidence type="ECO:0000313" key="1">
    <source>
        <dbReference type="EMBL" id="KAI8525914.1"/>
    </source>
</evidence>
<dbReference type="EMBL" id="CM046400">
    <property type="protein sequence ID" value="KAI8525914.1"/>
    <property type="molecule type" value="Genomic_DNA"/>
</dbReference>
<organism evidence="1 2">
    <name type="scientific">Rhododendron molle</name>
    <name type="common">Chinese azalea</name>
    <name type="synonym">Azalea mollis</name>
    <dbReference type="NCBI Taxonomy" id="49168"/>
    <lineage>
        <taxon>Eukaryota</taxon>
        <taxon>Viridiplantae</taxon>
        <taxon>Streptophyta</taxon>
        <taxon>Embryophyta</taxon>
        <taxon>Tracheophyta</taxon>
        <taxon>Spermatophyta</taxon>
        <taxon>Magnoliopsida</taxon>
        <taxon>eudicotyledons</taxon>
        <taxon>Gunneridae</taxon>
        <taxon>Pentapetalae</taxon>
        <taxon>asterids</taxon>
        <taxon>Ericales</taxon>
        <taxon>Ericaceae</taxon>
        <taxon>Ericoideae</taxon>
        <taxon>Rhodoreae</taxon>
        <taxon>Rhododendron</taxon>
    </lineage>
</organism>
<protein>
    <submittedName>
        <fullName evidence="1">Uncharacterized protein</fullName>
    </submittedName>
</protein>